<dbReference type="AlphaFoldDB" id="A0ABD5UC42"/>
<proteinExistence type="predicted"/>
<feature type="transmembrane region" description="Helical" evidence="1">
    <location>
        <begin position="212"/>
        <end position="233"/>
    </location>
</feature>
<gene>
    <name evidence="3" type="ORF">ACFQHK_15045</name>
</gene>
<keyword evidence="1" id="KW-0472">Membrane</keyword>
<comment type="caution">
    <text evidence="3">The sequence shown here is derived from an EMBL/GenBank/DDBJ whole genome shotgun (WGS) entry which is preliminary data.</text>
</comment>
<feature type="domain" description="DUF7847" evidence="2">
    <location>
        <begin position="3"/>
        <end position="235"/>
    </location>
</feature>
<sequence length="260" mass="27000">MALQLGRMFVDGTRRVLTRTGGILLLALLVIQLLTQAAVNTAVLGLFPPEASGELEGMLGLTLPVSGTVGGILFVVAILLSSVYFVVATRALARPLGDLSTFPSVLYTRRMGRATLSMVVGGLVVGVSVTIGLALIIVPGVFLTICFLFFIFTVGVEDRGIIDGLQASWALSRGNRLKLSVFVVLAFLVGGVTGILGTLFDLAGVPIVGEVVTITLTSALALFGYGLMAAAYLQLRDDDADEFDGSGTATPADGTAGVEY</sequence>
<keyword evidence="1" id="KW-0812">Transmembrane</keyword>
<evidence type="ECO:0000313" key="3">
    <source>
        <dbReference type="EMBL" id="MFC6837808.1"/>
    </source>
</evidence>
<keyword evidence="4" id="KW-1185">Reference proteome</keyword>
<dbReference type="EMBL" id="JBHSXM010000002">
    <property type="protein sequence ID" value="MFC6837808.1"/>
    <property type="molecule type" value="Genomic_DNA"/>
</dbReference>
<evidence type="ECO:0000259" key="2">
    <source>
        <dbReference type="Pfam" id="PF25231"/>
    </source>
</evidence>
<feature type="transmembrane region" description="Helical" evidence="1">
    <location>
        <begin position="114"/>
        <end position="131"/>
    </location>
</feature>
<dbReference type="Pfam" id="PF25231">
    <property type="entry name" value="DUF7847"/>
    <property type="match status" value="1"/>
</dbReference>
<reference evidence="3 4" key="1">
    <citation type="journal article" date="2019" name="Int. J. Syst. Evol. Microbiol.">
        <title>The Global Catalogue of Microorganisms (GCM) 10K type strain sequencing project: providing services to taxonomists for standard genome sequencing and annotation.</title>
        <authorList>
            <consortium name="The Broad Institute Genomics Platform"/>
            <consortium name="The Broad Institute Genome Sequencing Center for Infectious Disease"/>
            <person name="Wu L."/>
            <person name="Ma J."/>
        </authorList>
    </citation>
    <scope>NUCLEOTIDE SEQUENCE [LARGE SCALE GENOMIC DNA]</scope>
    <source>
        <strain evidence="3 4">PSRA2</strain>
    </source>
</reference>
<feature type="transmembrane region" description="Helical" evidence="1">
    <location>
        <begin position="177"/>
        <end position="200"/>
    </location>
</feature>
<protein>
    <recommendedName>
        <fullName evidence="2">DUF7847 domain-containing protein</fullName>
    </recommendedName>
</protein>
<dbReference type="RefSeq" id="WP_304449523.1">
    <property type="nucleotide sequence ID" value="NZ_JARRAH010000002.1"/>
</dbReference>
<keyword evidence="1" id="KW-1133">Transmembrane helix</keyword>
<accession>A0ABD5UC42</accession>
<evidence type="ECO:0000313" key="4">
    <source>
        <dbReference type="Proteomes" id="UP001596406"/>
    </source>
</evidence>
<feature type="transmembrane region" description="Helical" evidence="1">
    <location>
        <begin position="21"/>
        <end position="47"/>
    </location>
</feature>
<dbReference type="Proteomes" id="UP001596406">
    <property type="component" value="Unassembled WGS sequence"/>
</dbReference>
<name>A0ABD5UC42_9EURY</name>
<dbReference type="InterPro" id="IPR057169">
    <property type="entry name" value="DUF7847"/>
</dbReference>
<organism evidence="3 4">
    <name type="scientific">Halomarina ordinaria</name>
    <dbReference type="NCBI Taxonomy" id="3033939"/>
    <lineage>
        <taxon>Archaea</taxon>
        <taxon>Methanobacteriati</taxon>
        <taxon>Methanobacteriota</taxon>
        <taxon>Stenosarchaea group</taxon>
        <taxon>Halobacteria</taxon>
        <taxon>Halobacteriales</taxon>
        <taxon>Natronomonadaceae</taxon>
        <taxon>Halomarina</taxon>
    </lineage>
</organism>
<evidence type="ECO:0000256" key="1">
    <source>
        <dbReference type="SAM" id="Phobius"/>
    </source>
</evidence>
<feature type="transmembrane region" description="Helical" evidence="1">
    <location>
        <begin position="137"/>
        <end position="156"/>
    </location>
</feature>
<feature type="transmembrane region" description="Helical" evidence="1">
    <location>
        <begin position="67"/>
        <end position="93"/>
    </location>
</feature>